<name>A0A645BQ63_9ZZZZ</name>
<dbReference type="AlphaFoldDB" id="A0A645BQ63"/>
<protein>
    <submittedName>
        <fullName evidence="1">Uncharacterized protein</fullName>
    </submittedName>
</protein>
<dbReference type="EMBL" id="VSSQ01020475">
    <property type="protein sequence ID" value="MPM65363.1"/>
    <property type="molecule type" value="Genomic_DNA"/>
</dbReference>
<accession>A0A645BQ63</accession>
<gene>
    <name evidence="1" type="ORF">SDC9_112258</name>
</gene>
<comment type="caution">
    <text evidence="1">The sequence shown here is derived from an EMBL/GenBank/DDBJ whole genome shotgun (WGS) entry which is preliminary data.</text>
</comment>
<proteinExistence type="predicted"/>
<evidence type="ECO:0000313" key="1">
    <source>
        <dbReference type="EMBL" id="MPM65363.1"/>
    </source>
</evidence>
<sequence>MPGAAVLSTLKSKHVVDQTQQNETVPLDGQENWFGLLGQGAIGILPQLPDKTED</sequence>
<reference evidence="1" key="1">
    <citation type="submission" date="2019-08" db="EMBL/GenBank/DDBJ databases">
        <authorList>
            <person name="Kucharzyk K."/>
            <person name="Murdoch R.W."/>
            <person name="Higgins S."/>
            <person name="Loffler F."/>
        </authorList>
    </citation>
    <scope>NUCLEOTIDE SEQUENCE</scope>
</reference>
<organism evidence="1">
    <name type="scientific">bioreactor metagenome</name>
    <dbReference type="NCBI Taxonomy" id="1076179"/>
    <lineage>
        <taxon>unclassified sequences</taxon>
        <taxon>metagenomes</taxon>
        <taxon>ecological metagenomes</taxon>
    </lineage>
</organism>